<reference evidence="2" key="1">
    <citation type="submission" date="2023-06" db="EMBL/GenBank/DDBJ databases">
        <authorList>
            <person name="Delattre M."/>
        </authorList>
    </citation>
    <scope>NUCLEOTIDE SEQUENCE</scope>
    <source>
        <strain evidence="2">AF72</strain>
    </source>
</reference>
<feature type="non-terminal residue" evidence="2">
    <location>
        <position position="1"/>
    </location>
</feature>
<gene>
    <name evidence="2" type="ORF">MSPICULIGERA_LOCUS5225</name>
</gene>
<keyword evidence="3" id="KW-1185">Reference proteome</keyword>
<protein>
    <submittedName>
        <fullName evidence="2">Uncharacterized protein</fullName>
    </submittedName>
</protein>
<evidence type="ECO:0000313" key="2">
    <source>
        <dbReference type="EMBL" id="CAJ0566634.1"/>
    </source>
</evidence>
<feature type="region of interest" description="Disordered" evidence="1">
    <location>
        <begin position="189"/>
        <end position="220"/>
    </location>
</feature>
<accession>A0AA36FTG2</accession>
<dbReference type="AlphaFoldDB" id="A0AA36FTG2"/>
<comment type="caution">
    <text evidence="2">The sequence shown here is derived from an EMBL/GenBank/DDBJ whole genome shotgun (WGS) entry which is preliminary data.</text>
</comment>
<name>A0AA36FTG2_9BILA</name>
<proteinExistence type="predicted"/>
<evidence type="ECO:0000256" key="1">
    <source>
        <dbReference type="SAM" id="MobiDB-lite"/>
    </source>
</evidence>
<dbReference type="EMBL" id="CATQJA010001282">
    <property type="protein sequence ID" value="CAJ0566634.1"/>
    <property type="molecule type" value="Genomic_DNA"/>
</dbReference>
<dbReference type="Proteomes" id="UP001177023">
    <property type="component" value="Unassembled WGS sequence"/>
</dbReference>
<evidence type="ECO:0000313" key="3">
    <source>
        <dbReference type="Proteomes" id="UP001177023"/>
    </source>
</evidence>
<sequence length="263" mass="29877">MIILSLISKFFQGDTQADGRCGSVQADSYEFKKTISLPGKDALERMVKEKANGLDREITKRLNKGLSRFQVFLNLIAASKPSMSQRMYFEGSQECKSCSPASDYRSSYLYCNMEDCKSSWAHQCLHNTARIAACFTVEFNYRMTSSYAEVLEFLRENNYPNQEVDYGKPRQRQAPARGFHPYDRSILGAPRSREETQPGEPEVAAPVAEENDEETGGGPLRVAPLNERCVARMPQKMTHLRRYCTIFWNAKLCCAHCDSVCDQ</sequence>
<organism evidence="2 3">
    <name type="scientific">Mesorhabditis spiculigera</name>
    <dbReference type="NCBI Taxonomy" id="96644"/>
    <lineage>
        <taxon>Eukaryota</taxon>
        <taxon>Metazoa</taxon>
        <taxon>Ecdysozoa</taxon>
        <taxon>Nematoda</taxon>
        <taxon>Chromadorea</taxon>
        <taxon>Rhabditida</taxon>
        <taxon>Rhabditina</taxon>
        <taxon>Rhabditomorpha</taxon>
        <taxon>Rhabditoidea</taxon>
        <taxon>Rhabditidae</taxon>
        <taxon>Mesorhabditinae</taxon>
        <taxon>Mesorhabditis</taxon>
    </lineage>
</organism>